<dbReference type="OrthoDB" id="358201at2"/>
<sequence length="462" mass="49106">MSTSPRRRTVAAGIGVLAATALALAACTPGSNTAPDATREPTGAAPAEVRTDISDAEKQTLVVWDQEVRGGQNEQMERLNKAFMEQYPNITIERVTQSNDDLQNTLRLALTGKDAPDVAQTNNARSQMGQFVASGQIIPLDDYAEAYGWTDRFSDSVLQNTRYSTDGKIFGEGSLYGLPQVGEVVGVYYSKAKLGQLGLDVPETWADFENQLGTIAEAGETPLMLGNLDQWPALHVFGPVQGAYVAPDEIRDLGFGNEGASWASEGNLQAATELQDWAKSGYFNDGFNGADYDATWQAFTKGEGVYLIGGSWLAADIGAAMGEDVGFFAPPPTDAGAGRVTTGATGIPFAVTSQAENPDVAAAYIDFVTSEDAMAVLAETGNMPVVETAEHLPESGLQRDVFLAYDDVATKGDLVPYLDWATPTMGTTLGQALQALMAGELTPQAFADTVEQDYAEFVASNQ</sequence>
<comment type="caution">
    <text evidence="2">The sequence shown here is derived from an EMBL/GenBank/DDBJ whole genome shotgun (WGS) entry which is preliminary data.</text>
</comment>
<accession>A0A2A9EQ09</accession>
<dbReference type="InterPro" id="IPR006059">
    <property type="entry name" value="SBP"/>
</dbReference>
<name>A0A2A9EQ09_9MICO</name>
<dbReference type="InterPro" id="IPR050490">
    <property type="entry name" value="Bact_solute-bd_prot1"/>
</dbReference>
<feature type="signal peptide" evidence="1">
    <location>
        <begin position="1"/>
        <end position="25"/>
    </location>
</feature>
<keyword evidence="3" id="KW-1185">Reference proteome</keyword>
<dbReference type="EMBL" id="PDJI01000004">
    <property type="protein sequence ID" value="PFG40863.1"/>
    <property type="molecule type" value="Genomic_DNA"/>
</dbReference>
<feature type="chain" id="PRO_5013264641" evidence="1">
    <location>
        <begin position="26"/>
        <end position="462"/>
    </location>
</feature>
<dbReference type="Proteomes" id="UP000222106">
    <property type="component" value="Unassembled WGS sequence"/>
</dbReference>
<keyword evidence="1" id="KW-0732">Signal</keyword>
<dbReference type="PANTHER" id="PTHR43649">
    <property type="entry name" value="ARABINOSE-BINDING PROTEIN-RELATED"/>
    <property type="match status" value="1"/>
</dbReference>
<dbReference type="PANTHER" id="PTHR43649:SF12">
    <property type="entry name" value="DIACETYLCHITOBIOSE BINDING PROTEIN DASA"/>
    <property type="match status" value="1"/>
</dbReference>
<dbReference type="Pfam" id="PF01547">
    <property type="entry name" value="SBP_bac_1"/>
    <property type="match status" value="1"/>
</dbReference>
<dbReference type="PROSITE" id="PS51257">
    <property type="entry name" value="PROKAR_LIPOPROTEIN"/>
    <property type="match status" value="1"/>
</dbReference>
<dbReference type="AlphaFoldDB" id="A0A2A9EQ09"/>
<gene>
    <name evidence="2" type="ORF">ATJ97_3404</name>
</gene>
<organism evidence="2 3">
    <name type="scientific">Georgenia soli</name>
    <dbReference type="NCBI Taxonomy" id="638953"/>
    <lineage>
        <taxon>Bacteria</taxon>
        <taxon>Bacillati</taxon>
        <taxon>Actinomycetota</taxon>
        <taxon>Actinomycetes</taxon>
        <taxon>Micrococcales</taxon>
        <taxon>Bogoriellaceae</taxon>
        <taxon>Georgenia</taxon>
    </lineage>
</organism>
<evidence type="ECO:0000313" key="3">
    <source>
        <dbReference type="Proteomes" id="UP000222106"/>
    </source>
</evidence>
<evidence type="ECO:0000256" key="1">
    <source>
        <dbReference type="SAM" id="SignalP"/>
    </source>
</evidence>
<dbReference type="Gene3D" id="3.40.190.10">
    <property type="entry name" value="Periplasmic binding protein-like II"/>
    <property type="match status" value="2"/>
</dbReference>
<evidence type="ECO:0000313" key="2">
    <source>
        <dbReference type="EMBL" id="PFG40863.1"/>
    </source>
</evidence>
<reference evidence="2 3" key="1">
    <citation type="submission" date="2017-10" db="EMBL/GenBank/DDBJ databases">
        <title>Sequencing the genomes of 1000 actinobacteria strains.</title>
        <authorList>
            <person name="Klenk H.-P."/>
        </authorList>
    </citation>
    <scope>NUCLEOTIDE SEQUENCE [LARGE SCALE GENOMIC DNA]</scope>
    <source>
        <strain evidence="2 3">DSM 21838</strain>
    </source>
</reference>
<dbReference type="SUPFAM" id="SSF53850">
    <property type="entry name" value="Periplasmic binding protein-like II"/>
    <property type="match status" value="1"/>
</dbReference>
<protein>
    <submittedName>
        <fullName evidence="2">Carbohydrate ABC transporter substrate-binding protein (CUT1 family)</fullName>
    </submittedName>
</protein>
<dbReference type="RefSeq" id="WP_098484703.1">
    <property type="nucleotide sequence ID" value="NZ_PDJI01000004.1"/>
</dbReference>
<proteinExistence type="predicted"/>